<protein>
    <recommendedName>
        <fullName evidence="2">Tyrosine specific protein phosphatases domain-containing protein</fullName>
    </recommendedName>
</protein>
<feature type="domain" description="Tyrosine specific protein phosphatases" evidence="2">
    <location>
        <begin position="180"/>
        <end position="251"/>
    </location>
</feature>
<dbReference type="InterPro" id="IPR000387">
    <property type="entry name" value="Tyr_Pase_dom"/>
</dbReference>
<feature type="region of interest" description="Disordered" evidence="1">
    <location>
        <begin position="1"/>
        <end position="25"/>
    </location>
</feature>
<dbReference type="PANTHER" id="PTHR31126:SF1">
    <property type="entry name" value="TYROSINE SPECIFIC PROTEIN PHOSPHATASES DOMAIN-CONTAINING PROTEIN"/>
    <property type="match status" value="1"/>
</dbReference>
<dbReference type="RefSeq" id="XP_073555268.1">
    <property type="nucleotide sequence ID" value="XM_073706259.1"/>
</dbReference>
<gene>
    <name evidence="3" type="ORF">CCMA1212_009161</name>
</gene>
<sequence length="317" mass="34299">QRADRLKVSQTAGRNGPSPPTVTDPGIAAPFRRLLPHPAITSSFSSLQSRNPLSPAMSKPPIPNLRDISVAAPSIFRPRLVLRSAAPPTEASPELAALNIDTVFDLRSGLEVAHSPSSTSSDYEYAEQWPGGPRRVHAPVFANTDYGPEAVALRFREYASSHPVLGFVSAYRSILKAGAPAFATILNYLASDEWDPAAERPILVHCTAGKDRTGVICALILSLCGVPDEDVAREYGLTTEGLKDAKPRLVQRLLSMPAFDGDPEGAERMLSSTPESMLATLAMLREEWGSAEEYMIDECKLTPETVARIRQKLVVAN</sequence>
<accession>A0ABY2GU15</accession>
<dbReference type="Pfam" id="PF13350">
    <property type="entry name" value="Y_phosphatase3"/>
    <property type="match status" value="1"/>
</dbReference>
<keyword evidence="4" id="KW-1185">Reference proteome</keyword>
<reference evidence="3 4" key="1">
    <citation type="submission" date="2018-01" db="EMBL/GenBank/DDBJ databases">
        <title>Genome characterization of the sugarcane-associated fungus Trichoderma ghanense CCMA-1212 and their application in lignocelulose bioconversion.</title>
        <authorList>
            <person name="Steindorff A.S."/>
            <person name="Mendes T.D."/>
            <person name="Vilela E.S.D."/>
            <person name="Rodrigues D.S."/>
            <person name="Formighieri E.F."/>
            <person name="Melo I.S."/>
            <person name="Favaro L.C.L."/>
        </authorList>
    </citation>
    <scope>NUCLEOTIDE SEQUENCE [LARGE SCALE GENOMIC DNA]</scope>
    <source>
        <strain evidence="3 4">CCMA-1212</strain>
    </source>
</reference>
<dbReference type="SUPFAM" id="SSF52799">
    <property type="entry name" value="(Phosphotyrosine protein) phosphatases II"/>
    <property type="match status" value="1"/>
</dbReference>
<evidence type="ECO:0000256" key="1">
    <source>
        <dbReference type="SAM" id="MobiDB-lite"/>
    </source>
</evidence>
<organism evidence="3 4">
    <name type="scientific">Trichoderma ghanense</name>
    <dbReference type="NCBI Taxonomy" id="65468"/>
    <lineage>
        <taxon>Eukaryota</taxon>
        <taxon>Fungi</taxon>
        <taxon>Dikarya</taxon>
        <taxon>Ascomycota</taxon>
        <taxon>Pezizomycotina</taxon>
        <taxon>Sordariomycetes</taxon>
        <taxon>Hypocreomycetidae</taxon>
        <taxon>Hypocreales</taxon>
        <taxon>Hypocreaceae</taxon>
        <taxon>Trichoderma</taxon>
    </lineage>
</organism>
<dbReference type="GeneID" id="300580709"/>
<dbReference type="PROSITE" id="PS00383">
    <property type="entry name" value="TYR_PHOSPHATASE_1"/>
    <property type="match status" value="1"/>
</dbReference>
<name>A0ABY2GU15_9HYPO</name>
<dbReference type="InterPro" id="IPR029021">
    <property type="entry name" value="Prot-tyrosine_phosphatase-like"/>
</dbReference>
<dbReference type="InterPro" id="IPR026893">
    <property type="entry name" value="Tyr/Ser_Pase_IphP-type"/>
</dbReference>
<evidence type="ECO:0000259" key="2">
    <source>
        <dbReference type="PROSITE" id="PS50056"/>
    </source>
</evidence>
<evidence type="ECO:0000313" key="4">
    <source>
        <dbReference type="Proteomes" id="UP001642720"/>
    </source>
</evidence>
<dbReference type="Proteomes" id="UP001642720">
    <property type="component" value="Unassembled WGS sequence"/>
</dbReference>
<comment type="caution">
    <text evidence="3">The sequence shown here is derived from an EMBL/GenBank/DDBJ whole genome shotgun (WGS) entry which is preliminary data.</text>
</comment>
<dbReference type="PANTHER" id="PTHR31126">
    <property type="entry name" value="TYROSINE-PROTEIN PHOSPHATASE"/>
    <property type="match status" value="1"/>
</dbReference>
<dbReference type="Gene3D" id="3.90.190.10">
    <property type="entry name" value="Protein tyrosine phosphatase superfamily"/>
    <property type="match status" value="1"/>
</dbReference>
<dbReference type="EMBL" id="PPTA01000016">
    <property type="protein sequence ID" value="TFA99066.1"/>
    <property type="molecule type" value="Genomic_DNA"/>
</dbReference>
<feature type="non-terminal residue" evidence="3">
    <location>
        <position position="1"/>
    </location>
</feature>
<dbReference type="InterPro" id="IPR016130">
    <property type="entry name" value="Tyr_Pase_AS"/>
</dbReference>
<proteinExistence type="predicted"/>
<evidence type="ECO:0000313" key="3">
    <source>
        <dbReference type="EMBL" id="TFA99066.1"/>
    </source>
</evidence>
<dbReference type="PROSITE" id="PS50056">
    <property type="entry name" value="TYR_PHOSPHATASE_2"/>
    <property type="match status" value="1"/>
</dbReference>